<organism evidence="2 3">
    <name type="scientific">Uncinocarpus reesii (strain UAMH 1704)</name>
    <dbReference type="NCBI Taxonomy" id="336963"/>
    <lineage>
        <taxon>Eukaryota</taxon>
        <taxon>Fungi</taxon>
        <taxon>Dikarya</taxon>
        <taxon>Ascomycota</taxon>
        <taxon>Pezizomycotina</taxon>
        <taxon>Eurotiomycetes</taxon>
        <taxon>Eurotiomycetidae</taxon>
        <taxon>Onygenales</taxon>
        <taxon>Onygenaceae</taxon>
        <taxon>Uncinocarpus</taxon>
    </lineage>
</organism>
<evidence type="ECO:0000256" key="1">
    <source>
        <dbReference type="SAM" id="MobiDB-lite"/>
    </source>
</evidence>
<feature type="compositionally biased region" description="Basic residues" evidence="1">
    <location>
        <begin position="127"/>
        <end position="137"/>
    </location>
</feature>
<feature type="region of interest" description="Disordered" evidence="1">
    <location>
        <begin position="1"/>
        <end position="301"/>
    </location>
</feature>
<feature type="region of interest" description="Disordered" evidence="1">
    <location>
        <begin position="822"/>
        <end position="866"/>
    </location>
</feature>
<dbReference type="eggNOG" id="ENOG502RD9J">
    <property type="taxonomic scope" value="Eukaryota"/>
</dbReference>
<feature type="region of interest" description="Disordered" evidence="1">
    <location>
        <begin position="629"/>
        <end position="780"/>
    </location>
</feature>
<dbReference type="HOGENOM" id="CLU_007264_0_0_1"/>
<dbReference type="OrthoDB" id="5406427at2759"/>
<feature type="compositionally biased region" description="Basic and acidic residues" evidence="1">
    <location>
        <begin position="855"/>
        <end position="866"/>
    </location>
</feature>
<dbReference type="KEGG" id="ure:UREG_04551"/>
<dbReference type="InParanoid" id="C4JPQ8"/>
<name>C4JPQ8_UNCRE</name>
<sequence length="866" mass="93770">MASMSFAPHSHWHQPSGPRGPSSERRNSATDISSSLPFNFVPQESSPHNPPTHKRAPPPLPAFSFPQLPEPGPASAPLTTSSQYAGYNKRDSEQNGGETLNSVPSTLSTMPAQTLPNPGPGLSARGPGRRGHAHRRSAAISSVDLTAITKAFPPKPVNGSAPTTPVDSKKYHNGNEDAASLSPCSFSNRNAAYTPPLTPRKSDEQLRLSPKLRPEPLESAAEQRRPLSFVSSEDSMSTVRPRHSRSDSTVDSVGPKTLAGDTVTRPKTAGANFDLGRAQFGDSKDSLTERPRTASASMALSTDSVDVASKLPSGKKPLTARHPLYNSVLSEEIPSIPQRTVSNRKQSKKQKKMRSWAGILTRKGKKRGNKRPPSRRAPTPPPVLTRTNSAMSSLYGVDFDSDNTIVIRTPTDPNAPRRSLPAALKDDTLELDTSWKPQSFYDQGRELDMFSPVIDLDAALGPFNTPEMGSDRPVSGFSAATRRMYSGGRRGEFVGPEMRYHRRAESAPEMPPFDRSGLGLGRHSTAAMLNPDVFDEKEEDEFLAETNKPRQVEETPSHPMLSHMPSTKTEKTFVKHCSTSTIKFETSRNNAGLGIQIVDIADEFLSSNATTPQTIDSCPSTTVAGTPCTPHWDISGIPRNSKLDVSPRDTVEHLDTDPWSGQPDNSTNPTSPPSPLYHERCPSGPFGISQDISKAPLPLQPGVPITDSATPSPAPSMTSFDPPRLATPSSVTDRQATNSVYSGEPGSECFHNSVEDVPSLTSSASTMTGTIPRLSSGLHSKAAGDRCSSFSALNRPRPSSSHTTKRSSLVSLSRLVGVASAEKSKLSYEHKAPTDEVEKKKKKGNRISRLMHFWKSKEKEKQKDIQ</sequence>
<feature type="compositionally biased region" description="Basic and acidic residues" evidence="1">
    <location>
        <begin position="641"/>
        <end position="656"/>
    </location>
</feature>
<reference evidence="3" key="1">
    <citation type="journal article" date="2009" name="Genome Res.">
        <title>Comparative genomic analyses of the human fungal pathogens Coccidioides and their relatives.</title>
        <authorList>
            <person name="Sharpton T.J."/>
            <person name="Stajich J.E."/>
            <person name="Rounsley S.D."/>
            <person name="Gardner M.J."/>
            <person name="Wortman J.R."/>
            <person name="Jordar V.S."/>
            <person name="Maiti R."/>
            <person name="Kodira C.D."/>
            <person name="Neafsey D.E."/>
            <person name="Zeng Q."/>
            <person name="Hung C.-Y."/>
            <person name="McMahan C."/>
            <person name="Muszewska A."/>
            <person name="Grynberg M."/>
            <person name="Mandel M.A."/>
            <person name="Kellner E.M."/>
            <person name="Barker B.M."/>
            <person name="Galgiani J.N."/>
            <person name="Orbach M.J."/>
            <person name="Kirkland T.N."/>
            <person name="Cole G.T."/>
            <person name="Henn M.R."/>
            <person name="Birren B.W."/>
            <person name="Taylor J.W."/>
        </authorList>
    </citation>
    <scope>NUCLEOTIDE SEQUENCE [LARGE SCALE GENOMIC DNA]</scope>
    <source>
        <strain evidence="3">UAMH 1704</strain>
    </source>
</reference>
<protein>
    <recommendedName>
        <fullName evidence="4">Cell wall proline rich protein</fullName>
    </recommendedName>
</protein>
<feature type="compositionally biased region" description="Basic residues" evidence="1">
    <location>
        <begin position="362"/>
        <end position="374"/>
    </location>
</feature>
<feature type="compositionally biased region" description="Polar residues" evidence="1">
    <location>
        <begin position="94"/>
        <end position="116"/>
    </location>
</feature>
<feature type="compositionally biased region" description="Basic residues" evidence="1">
    <location>
        <begin position="345"/>
        <end position="354"/>
    </location>
</feature>
<dbReference type="Proteomes" id="UP000002058">
    <property type="component" value="Unassembled WGS sequence"/>
</dbReference>
<dbReference type="OMA" id="FNTPDMR"/>
<accession>C4JPQ8</accession>
<feature type="compositionally biased region" description="Polar residues" evidence="1">
    <location>
        <begin position="29"/>
        <end position="47"/>
    </location>
</feature>
<feature type="compositionally biased region" description="Basic and acidic residues" evidence="1">
    <location>
        <begin position="822"/>
        <end position="839"/>
    </location>
</feature>
<feature type="compositionally biased region" description="Basic and acidic residues" evidence="1">
    <location>
        <begin position="282"/>
        <end position="292"/>
    </location>
</feature>
<dbReference type="EMBL" id="CH476616">
    <property type="protein sequence ID" value="EEP79705.1"/>
    <property type="molecule type" value="Genomic_DNA"/>
</dbReference>
<feature type="compositionally biased region" description="Basic and acidic residues" evidence="1">
    <location>
        <begin position="547"/>
        <end position="556"/>
    </location>
</feature>
<feature type="compositionally biased region" description="Low complexity" evidence="1">
    <location>
        <begin position="704"/>
        <end position="719"/>
    </location>
</feature>
<dbReference type="AlphaFoldDB" id="C4JPQ8"/>
<keyword evidence="3" id="KW-1185">Reference proteome</keyword>
<dbReference type="RefSeq" id="XP_002545034.1">
    <property type="nucleotide sequence ID" value="XM_002544988.1"/>
</dbReference>
<evidence type="ECO:0000313" key="3">
    <source>
        <dbReference type="Proteomes" id="UP000002058"/>
    </source>
</evidence>
<feature type="compositionally biased region" description="Polar residues" evidence="1">
    <location>
        <begin position="182"/>
        <end position="191"/>
    </location>
</feature>
<feature type="region of interest" description="Disordered" evidence="1">
    <location>
        <begin position="545"/>
        <end position="565"/>
    </location>
</feature>
<feature type="compositionally biased region" description="Polar residues" evidence="1">
    <location>
        <begin position="229"/>
        <end position="238"/>
    </location>
</feature>
<dbReference type="STRING" id="336963.C4JPQ8"/>
<dbReference type="GeneID" id="8440748"/>
<evidence type="ECO:0008006" key="4">
    <source>
        <dbReference type="Google" id="ProtNLM"/>
    </source>
</evidence>
<dbReference type="VEuPathDB" id="FungiDB:UREG_04551"/>
<feature type="compositionally biased region" description="Polar residues" evidence="1">
    <location>
        <begin position="759"/>
        <end position="769"/>
    </location>
</feature>
<gene>
    <name evidence="2" type="ORF">UREG_04551</name>
</gene>
<feature type="compositionally biased region" description="Polar residues" evidence="1">
    <location>
        <begin position="727"/>
        <end position="741"/>
    </location>
</feature>
<evidence type="ECO:0000313" key="2">
    <source>
        <dbReference type="EMBL" id="EEP79705.1"/>
    </source>
</evidence>
<proteinExistence type="predicted"/>
<feature type="region of interest" description="Disordered" evidence="1">
    <location>
        <begin position="336"/>
        <end position="387"/>
    </location>
</feature>
<feature type="compositionally biased region" description="Basic and acidic residues" evidence="1">
    <location>
        <begin position="200"/>
        <end position="225"/>
    </location>
</feature>